<reference evidence="2 3" key="1">
    <citation type="submission" date="2019-05" db="EMBL/GenBank/DDBJ databases">
        <title>The compact genome of Giardia muris reveals important steps in the evolution of intestinal protozoan parasites.</title>
        <authorList>
            <person name="Xu F."/>
            <person name="Jimenez-Gonzalez A."/>
            <person name="Einarsson E."/>
            <person name="Astvaldsson A."/>
            <person name="Peirasmaki D."/>
            <person name="Eckmann L."/>
            <person name="Andersson J.O."/>
            <person name="Svard S.G."/>
            <person name="Jerlstrom-Hultqvist J."/>
        </authorList>
    </citation>
    <scope>NUCLEOTIDE SEQUENCE [LARGE SCALE GENOMIC DNA]</scope>
    <source>
        <strain evidence="2 3">Roberts-Thomson</strain>
    </source>
</reference>
<gene>
    <name evidence="2" type="ORF">GMRT_14033</name>
</gene>
<feature type="compositionally biased region" description="Low complexity" evidence="1">
    <location>
        <begin position="159"/>
        <end position="171"/>
    </location>
</feature>
<name>A0A4Z1SUC3_GIAMU</name>
<dbReference type="AlphaFoldDB" id="A0A4Z1SUC3"/>
<dbReference type="OrthoDB" id="10252800at2759"/>
<feature type="region of interest" description="Disordered" evidence="1">
    <location>
        <begin position="101"/>
        <end position="238"/>
    </location>
</feature>
<dbReference type="VEuPathDB" id="GiardiaDB:GMRT_14033"/>
<proteinExistence type="predicted"/>
<keyword evidence="3" id="KW-1185">Reference proteome</keyword>
<evidence type="ECO:0000313" key="3">
    <source>
        <dbReference type="Proteomes" id="UP000315496"/>
    </source>
</evidence>
<dbReference type="EMBL" id="VDLU01000004">
    <property type="protein sequence ID" value="TNJ27208.1"/>
    <property type="molecule type" value="Genomic_DNA"/>
</dbReference>
<accession>A0A4Z1SUC3</accession>
<dbReference type="Proteomes" id="UP000315496">
    <property type="component" value="Chromosome 4"/>
</dbReference>
<sequence>MPDIYADSSGALDTYEACTPRQLFRESPIQSVRASSRSVGEVGLPVLDLSPIGRTAAVRSILRAYDAIKNPTTPEKVSTRPITSQTQKYFSKKAIGLKPSIPAISSASARPGTRELRPGSAKQRTTVLSQARPNSAGRVRPRMEPVVPPPTNPRPGGTSQRRPSSASRSRQIATTRTQLSGIHERWCPDTRVSRPRSASSATERDELKLSDLQLHSTGRAGRQRRPASADTVRRRTGRAITSSGECIDEGELAHSLSVSHLRPKSATSAKEYLMSGSFKAPFQKPATKVDPQKPLGFMYDKGRIEKEKRAFLHSCNGGMTQRVISAYPQKPRRLDWGVGQTKTETHTDFNNEDSFDVISCSGSTRSEETPRLTPYATGVLPASTRTALLEKRVNIDQIATLSRATVKATAATATTVRAVRPVFENRGPGVMPGRIGPRTVDGSMATKKPVQVSHVRYQHLMSIFYDPAAATSEFDRAVRMRPQSAGASARYRRPQVGE</sequence>
<organism evidence="2 3">
    <name type="scientific">Giardia muris</name>
    <dbReference type="NCBI Taxonomy" id="5742"/>
    <lineage>
        <taxon>Eukaryota</taxon>
        <taxon>Metamonada</taxon>
        <taxon>Diplomonadida</taxon>
        <taxon>Hexamitidae</taxon>
        <taxon>Giardiinae</taxon>
        <taxon>Giardia</taxon>
    </lineage>
</organism>
<evidence type="ECO:0000256" key="1">
    <source>
        <dbReference type="SAM" id="MobiDB-lite"/>
    </source>
</evidence>
<protein>
    <submittedName>
        <fullName evidence="2">Uncharacterized protein</fullName>
    </submittedName>
</protein>
<feature type="compositionally biased region" description="Basic and acidic residues" evidence="1">
    <location>
        <begin position="182"/>
        <end position="192"/>
    </location>
</feature>
<feature type="compositionally biased region" description="Polar residues" evidence="1">
    <location>
        <begin position="122"/>
        <end position="133"/>
    </location>
</feature>
<comment type="caution">
    <text evidence="2">The sequence shown here is derived from an EMBL/GenBank/DDBJ whole genome shotgun (WGS) entry which is preliminary data.</text>
</comment>
<evidence type="ECO:0000313" key="2">
    <source>
        <dbReference type="EMBL" id="TNJ27208.1"/>
    </source>
</evidence>